<name>A0A6P2SHE5_BURL3</name>
<protein>
    <recommendedName>
        <fullName evidence="2">DUF3131 domain-containing protein</fullName>
    </recommendedName>
</protein>
<keyword evidence="1" id="KW-0732">Signal</keyword>
<dbReference type="EMBL" id="CABVPW010000059">
    <property type="protein sequence ID" value="VWC47427.1"/>
    <property type="molecule type" value="Genomic_DNA"/>
</dbReference>
<feature type="signal peptide" evidence="1">
    <location>
        <begin position="1"/>
        <end position="21"/>
    </location>
</feature>
<organism evidence="3 4">
    <name type="scientific">Burkholderia lata (strain ATCC 17760 / DSM 23089 / LMG 22485 / NCIMB 9086 / R18194 / 383)</name>
    <dbReference type="NCBI Taxonomy" id="482957"/>
    <lineage>
        <taxon>Bacteria</taxon>
        <taxon>Pseudomonadati</taxon>
        <taxon>Pseudomonadota</taxon>
        <taxon>Betaproteobacteria</taxon>
        <taxon>Burkholderiales</taxon>
        <taxon>Burkholderiaceae</taxon>
        <taxon>Burkholderia</taxon>
        <taxon>Burkholderia cepacia complex</taxon>
    </lineage>
</organism>
<proteinExistence type="predicted"/>
<dbReference type="Pfam" id="PF11329">
    <property type="entry name" value="DUF3131"/>
    <property type="match status" value="1"/>
</dbReference>
<evidence type="ECO:0000256" key="1">
    <source>
        <dbReference type="SAM" id="SignalP"/>
    </source>
</evidence>
<evidence type="ECO:0000313" key="4">
    <source>
        <dbReference type="Proteomes" id="UP000494218"/>
    </source>
</evidence>
<sequence length="516" mass="57112">MGKGLRLVLLVVWTLACAACAGTGDEIGLRAGAIPAAGYSARQGPLDAREMQMARQAWVYFQNNYQPSTGFVNAVDGYPSTTMWDTASYLGALVAARNLGLIDKLEFDDRLGALLKTLNSLDLFHDELPNKAYNTQTAQKVNYANQPGEIGYSALDLGRLLIWLKITEERYPEHANAIDRVVSRWNFTHVVDGCGTLYGATVGPDKQVQYVQEGRLGYEEYGASGFQLWGFSTCLASRPEPYSLVPIFCVDVPFDTRDPRDLAQHNYVVSESYVLYGLELGWARATDRHAGRQPEVSRDTWVANFAQRIYQAQENRFVATGILTARSEHQLDGDPYFVYDTIYSDGYPWNTITDKGAYVPQFAAISTKAAVGMWVLWNSPYTDRLADAVWGQYQPAKGYYEGILENGKGPIKAFTANNNGIMLEALMFKSQGRLLRFNEQAPQPGGRQPALWERTLTDPFDRENLLKSRPRAAARGQAGCGAALVPFGVSACSQSCQCPTCQDDAPFVLPAFSQCH</sequence>
<dbReference type="AlphaFoldDB" id="A0A6P2SHE5"/>
<feature type="chain" id="PRO_5026994082" description="DUF3131 domain-containing protein" evidence="1">
    <location>
        <begin position="22"/>
        <end position="516"/>
    </location>
</feature>
<feature type="domain" description="DUF3131" evidence="2">
    <location>
        <begin position="52"/>
        <end position="432"/>
    </location>
</feature>
<dbReference type="RefSeq" id="WP_175035452.1">
    <property type="nucleotide sequence ID" value="NZ_CABVPW010000059.1"/>
</dbReference>
<accession>A0A6P2SHE5</accession>
<gene>
    <name evidence="3" type="ORF">BLA23254_07476</name>
</gene>
<dbReference type="InterPro" id="IPR021478">
    <property type="entry name" value="DUF3131"/>
</dbReference>
<dbReference type="Gene3D" id="1.50.10.140">
    <property type="match status" value="1"/>
</dbReference>
<evidence type="ECO:0000259" key="2">
    <source>
        <dbReference type="Pfam" id="PF11329"/>
    </source>
</evidence>
<dbReference type="Proteomes" id="UP000494218">
    <property type="component" value="Unassembled WGS sequence"/>
</dbReference>
<dbReference type="PROSITE" id="PS51257">
    <property type="entry name" value="PROKAR_LIPOPROTEIN"/>
    <property type="match status" value="1"/>
</dbReference>
<evidence type="ECO:0000313" key="3">
    <source>
        <dbReference type="EMBL" id="VWC47427.1"/>
    </source>
</evidence>
<reference evidence="3 4" key="1">
    <citation type="submission" date="2019-09" db="EMBL/GenBank/DDBJ databases">
        <authorList>
            <person name="Depoorter E."/>
        </authorList>
    </citation>
    <scope>NUCLEOTIDE SEQUENCE [LARGE SCALE GENOMIC DNA]</scope>
    <source>
        <strain evidence="3">LMG 23254</strain>
    </source>
</reference>